<evidence type="ECO:0000256" key="3">
    <source>
        <dbReference type="SAM" id="MobiDB-lite"/>
    </source>
</evidence>
<evidence type="ECO:0000256" key="2">
    <source>
        <dbReference type="SAM" id="Coils"/>
    </source>
</evidence>
<evidence type="ECO:0000313" key="4">
    <source>
        <dbReference type="EMBL" id="KAF9333814.1"/>
    </source>
</evidence>
<feature type="compositionally biased region" description="Basic residues" evidence="3">
    <location>
        <begin position="22"/>
        <end position="32"/>
    </location>
</feature>
<dbReference type="EMBL" id="JAAAUY010000181">
    <property type="protein sequence ID" value="KAF9333814.1"/>
    <property type="molecule type" value="Genomic_DNA"/>
</dbReference>
<accession>A0A9P5VNF9</accession>
<feature type="region of interest" description="Disordered" evidence="3">
    <location>
        <begin position="688"/>
        <end position="744"/>
    </location>
</feature>
<dbReference type="Proteomes" id="UP000696485">
    <property type="component" value="Unassembled WGS sequence"/>
</dbReference>
<proteinExistence type="inferred from homology"/>
<dbReference type="PANTHER" id="PTHR31809">
    <property type="entry name" value="BUD13 HOMOLOG"/>
    <property type="match status" value="1"/>
</dbReference>
<comment type="similarity">
    <text evidence="1">Belongs to the CWC26 family.</text>
</comment>
<keyword evidence="2" id="KW-0175">Coiled coil</keyword>
<dbReference type="GO" id="GO:0003723">
    <property type="term" value="F:RNA binding"/>
    <property type="evidence" value="ECO:0007669"/>
    <property type="project" value="TreeGrafter"/>
</dbReference>
<comment type="caution">
    <text evidence="4">The sequence shown here is derived from an EMBL/GenBank/DDBJ whole genome shotgun (WGS) entry which is preliminary data.</text>
</comment>
<feature type="region of interest" description="Disordered" evidence="3">
    <location>
        <begin position="886"/>
        <end position="907"/>
    </location>
</feature>
<dbReference type="InterPro" id="IPR051112">
    <property type="entry name" value="CWC26_splicing_factor"/>
</dbReference>
<sequence>MSSTQDYLKKYMSKPASLEEHKRKKLKKKKSSSTKSTVKRGNFAIHDEDEISWKNTRSESDSDDMPAIEAPKAPVYKSSSSSWATIREGEPSREEILQRNVVPEWDDVENEDERPAIAGMVVENEAVSVELMSSGAKAGLQTAEQVKRDTDRRQQEYLDRMRALDPTKSGRDAETVHRDAQGRKVDRVAEKIEAAAAKRREIEKQERQMEWGKGLVQREEEQARKKRMEEEKFKPLARYKDDEELNEELKDRERWNDPAAMFLTGVKKSKKAAPKFPLYQGSFPPNRYNIRPGYRWDGVDRSNGFEKEYFMVYVIAAFEQTQSIGRRGQSTEEDSDINTSRDQLNKDIKAVLVKYRKVWQKHMIDFEEYGSAIAERTIMESIHKAVLPAVLKAAEENCVEVIESTMIRHPRGECAHHLERIIFEIWQKYLNCVCHEIAWQTLHHDIEKLQNQLKASEEDCREAKDALEVEINGCERQVRRGLREAADRNKDLECQLQGATKKVEHLESQEAQAGSLLSSKPMKRKGGKGQFKEARYDNAQVIRRLKGVKEDNALDKTRLVEAQGENSLLKDRLLEAEIKLFKTRAEKEEAWEIRGLPDTEDYLDKAYHIAKDFITSNRIPFVDWNLLYNILEDMDYDVQVRRIGAKAYCRKLRNELTTAIMDRDNRTEEILASAKRKAELQQELKAATDKISDLEKQRQENHKESERRAKQAKDEKLHLERCLEKAKERSRQDSIRTEEEHGSLEQRLALANKKSDELDRQLTMTEKRSSQAAQFEAQAASRVFESQMQIFELEFSAEVYTAVKERELQVSEAEAKRLGSQLEEITREHSQCRGLEEINEDLKKQLAEIETYVESFIKERHGLRNTTQATPEAAVRINDLEGELKSAADKIPDLEKQRQEKSQGDRA</sequence>
<dbReference type="GO" id="GO:0000398">
    <property type="term" value="P:mRNA splicing, via spliceosome"/>
    <property type="evidence" value="ECO:0007669"/>
    <property type="project" value="TreeGrafter"/>
</dbReference>
<dbReference type="GO" id="GO:0070274">
    <property type="term" value="C:RES complex"/>
    <property type="evidence" value="ECO:0007669"/>
    <property type="project" value="TreeGrafter"/>
</dbReference>
<gene>
    <name evidence="4" type="ORF">BG006_003141</name>
</gene>
<name>A0A9P5VNF9_9FUNG</name>
<feature type="coiled-coil region" evidence="2">
    <location>
        <begin position="439"/>
        <end position="509"/>
    </location>
</feature>
<feature type="region of interest" description="Disordered" evidence="3">
    <location>
        <begin position="157"/>
        <end position="184"/>
    </location>
</feature>
<dbReference type="GO" id="GO:0005684">
    <property type="term" value="C:U2-type spliceosomal complex"/>
    <property type="evidence" value="ECO:0007669"/>
    <property type="project" value="TreeGrafter"/>
</dbReference>
<dbReference type="Pfam" id="PF09736">
    <property type="entry name" value="Bud13"/>
    <property type="match status" value="1"/>
</dbReference>
<evidence type="ECO:0000256" key="1">
    <source>
        <dbReference type="ARBA" id="ARBA00011069"/>
    </source>
</evidence>
<protein>
    <submittedName>
        <fullName evidence="4">Uncharacterized protein</fullName>
    </submittedName>
</protein>
<dbReference type="PANTHER" id="PTHR31809:SF0">
    <property type="entry name" value="BUD13 HOMOLOG"/>
    <property type="match status" value="1"/>
</dbReference>
<organism evidence="4 5">
    <name type="scientific">Podila minutissima</name>
    <dbReference type="NCBI Taxonomy" id="64525"/>
    <lineage>
        <taxon>Eukaryota</taxon>
        <taxon>Fungi</taxon>
        <taxon>Fungi incertae sedis</taxon>
        <taxon>Mucoromycota</taxon>
        <taxon>Mortierellomycotina</taxon>
        <taxon>Mortierellomycetes</taxon>
        <taxon>Mortierellales</taxon>
        <taxon>Mortierellaceae</taxon>
        <taxon>Podila</taxon>
    </lineage>
</organism>
<dbReference type="AlphaFoldDB" id="A0A9P5VNF9"/>
<dbReference type="InterPro" id="IPR018609">
    <property type="entry name" value="Bud13"/>
</dbReference>
<feature type="region of interest" description="Disordered" evidence="3">
    <location>
        <begin position="1"/>
        <end position="95"/>
    </location>
</feature>
<evidence type="ECO:0000313" key="5">
    <source>
        <dbReference type="Proteomes" id="UP000696485"/>
    </source>
</evidence>
<reference evidence="4" key="1">
    <citation type="journal article" date="2020" name="Fungal Divers.">
        <title>Resolving the Mortierellaceae phylogeny through synthesis of multi-gene phylogenetics and phylogenomics.</title>
        <authorList>
            <person name="Vandepol N."/>
            <person name="Liber J."/>
            <person name="Desiro A."/>
            <person name="Na H."/>
            <person name="Kennedy M."/>
            <person name="Barry K."/>
            <person name="Grigoriev I.V."/>
            <person name="Miller A.N."/>
            <person name="O'Donnell K."/>
            <person name="Stajich J.E."/>
            <person name="Bonito G."/>
        </authorList>
    </citation>
    <scope>NUCLEOTIDE SEQUENCE</scope>
    <source>
        <strain evidence="4">NVP1</strain>
    </source>
</reference>
<keyword evidence="5" id="KW-1185">Reference proteome</keyword>